<sequence>MNSVDERERTGSINVDNGRPVTATGLMSSMEFCASSLLVASSKFTDFQRKH</sequence>
<proteinExistence type="predicted"/>
<evidence type="ECO:0000256" key="1">
    <source>
        <dbReference type="SAM" id="MobiDB-lite"/>
    </source>
</evidence>
<organism evidence="2">
    <name type="scientific">Rhizophora mucronata</name>
    <name type="common">Asiatic mangrove</name>
    <dbReference type="NCBI Taxonomy" id="61149"/>
    <lineage>
        <taxon>Eukaryota</taxon>
        <taxon>Viridiplantae</taxon>
        <taxon>Streptophyta</taxon>
        <taxon>Embryophyta</taxon>
        <taxon>Tracheophyta</taxon>
        <taxon>Spermatophyta</taxon>
        <taxon>Magnoliopsida</taxon>
        <taxon>eudicotyledons</taxon>
        <taxon>Gunneridae</taxon>
        <taxon>Pentapetalae</taxon>
        <taxon>rosids</taxon>
        <taxon>fabids</taxon>
        <taxon>Malpighiales</taxon>
        <taxon>Rhizophoraceae</taxon>
        <taxon>Rhizophora</taxon>
    </lineage>
</organism>
<dbReference type="AlphaFoldDB" id="A0A2P2K3G6"/>
<name>A0A2P2K3G6_RHIMU</name>
<reference evidence="2" key="1">
    <citation type="submission" date="2018-02" db="EMBL/GenBank/DDBJ databases">
        <title>Rhizophora mucronata_Transcriptome.</title>
        <authorList>
            <person name="Meera S.P."/>
            <person name="Sreeshan A."/>
            <person name="Augustine A."/>
        </authorList>
    </citation>
    <scope>NUCLEOTIDE SEQUENCE</scope>
    <source>
        <tissue evidence="2">Leaf</tissue>
    </source>
</reference>
<feature type="compositionally biased region" description="Basic and acidic residues" evidence="1">
    <location>
        <begin position="1"/>
        <end position="10"/>
    </location>
</feature>
<dbReference type="EMBL" id="GGEC01019784">
    <property type="protein sequence ID" value="MBX00268.1"/>
    <property type="molecule type" value="Transcribed_RNA"/>
</dbReference>
<protein>
    <submittedName>
        <fullName evidence="2">Uncharacterized protein</fullName>
    </submittedName>
</protein>
<evidence type="ECO:0000313" key="2">
    <source>
        <dbReference type="EMBL" id="MBX00268.1"/>
    </source>
</evidence>
<accession>A0A2P2K3G6</accession>
<feature type="region of interest" description="Disordered" evidence="1">
    <location>
        <begin position="1"/>
        <end position="20"/>
    </location>
</feature>